<evidence type="ECO:0000313" key="2">
    <source>
        <dbReference type="Proteomes" id="UP000324800"/>
    </source>
</evidence>
<name>A0A5J4QPG1_9EUKA</name>
<feature type="non-terminal residue" evidence="1">
    <location>
        <position position="1"/>
    </location>
</feature>
<dbReference type="EMBL" id="SNRW01044893">
    <property type="protein sequence ID" value="KAA6322553.1"/>
    <property type="molecule type" value="Genomic_DNA"/>
</dbReference>
<evidence type="ECO:0000313" key="1">
    <source>
        <dbReference type="EMBL" id="KAA6322553.1"/>
    </source>
</evidence>
<comment type="caution">
    <text evidence="1">The sequence shown here is derived from an EMBL/GenBank/DDBJ whole genome shotgun (WGS) entry which is preliminary data.</text>
</comment>
<gene>
    <name evidence="1" type="ORF">EZS28_054421</name>
</gene>
<dbReference type="Proteomes" id="UP000324800">
    <property type="component" value="Unassembled WGS sequence"/>
</dbReference>
<proteinExistence type="predicted"/>
<protein>
    <submittedName>
        <fullName evidence="1">Uncharacterized protein</fullName>
    </submittedName>
</protein>
<accession>A0A5J4QPG1</accession>
<sequence>ITSTQFVLHKDICKIGDIKVTMTIKKAIYTTIRPVEWFTG</sequence>
<organism evidence="1 2">
    <name type="scientific">Streblomastix strix</name>
    <dbReference type="NCBI Taxonomy" id="222440"/>
    <lineage>
        <taxon>Eukaryota</taxon>
        <taxon>Metamonada</taxon>
        <taxon>Preaxostyla</taxon>
        <taxon>Oxymonadida</taxon>
        <taxon>Streblomastigidae</taxon>
        <taxon>Streblomastix</taxon>
    </lineage>
</organism>
<dbReference type="AlphaFoldDB" id="A0A5J4QPG1"/>
<reference evidence="1 2" key="1">
    <citation type="submission" date="2019-03" db="EMBL/GenBank/DDBJ databases">
        <title>Single cell metagenomics reveals metabolic interactions within the superorganism composed of flagellate Streblomastix strix and complex community of Bacteroidetes bacteria on its surface.</title>
        <authorList>
            <person name="Treitli S.C."/>
            <person name="Kolisko M."/>
            <person name="Husnik F."/>
            <person name="Keeling P."/>
            <person name="Hampl V."/>
        </authorList>
    </citation>
    <scope>NUCLEOTIDE SEQUENCE [LARGE SCALE GENOMIC DNA]</scope>
    <source>
        <strain evidence="1">ST1C</strain>
    </source>
</reference>